<dbReference type="Pfam" id="PF10354">
    <property type="entry name" value="BMT5-like"/>
    <property type="match status" value="1"/>
</dbReference>
<feature type="compositionally biased region" description="Low complexity" evidence="1">
    <location>
        <begin position="1"/>
        <end position="10"/>
    </location>
</feature>
<dbReference type="GO" id="GO:0005737">
    <property type="term" value="C:cytoplasm"/>
    <property type="evidence" value="ECO:0000318"/>
    <property type="project" value="GO_Central"/>
</dbReference>
<name>I1IR35_BRADI</name>
<sequence>MRRPRGPAAAGGKGREKAPPGSAVVVGVKDADGVPAVIAVDGKGGAPVQGVLFVAESGCGEKAPLDAGTAVGGKDAEGVAVIAVGVKDGASAQGDPVVPAVDREVDKPMGKGGVAEKDEEGIKWLKHYSSMQSILIVGDGDFSFSLSLATAFGSGQNLVATSLDTYEDLTKKYVKAESNVTELKSLGAAVLHGVDAKEMKLHPFLKMRRFDRIVFNFPHAGFDGKEDDLHMINKHKQLVNGFFCNARHLLRPYGETHLSHKTGLPYDAWDIEQLAYQSCFTMVEKVDFCKQDYPGYNQKRGDKAKCDQPFALGPCCTFKFCIGDVKKLKKVRANRIDSIPSLGGSGSYPGILVTDMRPSDLHPPAPAWPRPHFPPVNALHIPIAFEPYHLGVNQMEHPGFPVNFYGTDRAPHFNSWGMVRPVCSIPGSPQNVLLTPGGIPPPMRIPNTTLIAPPEHPWYQEGPPVELLRRGGYSFPEREYQRSLQREYEIHRQLMPGGSSLGYSVFLEHRYMESVQRRERLEMLINFYGKQ</sequence>
<dbReference type="KEGG" id="bdi:100822578"/>
<evidence type="ECO:0000256" key="1">
    <source>
        <dbReference type="SAM" id="MobiDB-lite"/>
    </source>
</evidence>
<evidence type="ECO:0000259" key="2">
    <source>
        <dbReference type="Pfam" id="PF10354"/>
    </source>
</evidence>
<dbReference type="FunFam" id="3.40.50.150:FF:000440">
    <property type="entry name" value="Os09g0479300 protein"/>
    <property type="match status" value="1"/>
</dbReference>
<accession>I1IR35</accession>
<dbReference type="GeneID" id="100822578"/>
<dbReference type="InterPro" id="IPR019446">
    <property type="entry name" value="BMT5-like"/>
</dbReference>
<feature type="region of interest" description="Disordered" evidence="1">
    <location>
        <begin position="1"/>
        <end position="22"/>
    </location>
</feature>
<reference evidence="3 4" key="1">
    <citation type="journal article" date="2010" name="Nature">
        <title>Genome sequencing and analysis of the model grass Brachypodium distachyon.</title>
        <authorList>
            <consortium name="International Brachypodium Initiative"/>
        </authorList>
    </citation>
    <scope>NUCLEOTIDE SEQUENCE [LARGE SCALE GENOMIC DNA]</scope>
    <source>
        <strain evidence="3 4">Bd21</strain>
    </source>
</reference>
<reference evidence="3" key="2">
    <citation type="submission" date="2017-06" db="EMBL/GenBank/DDBJ databases">
        <title>WGS assembly of Brachypodium distachyon.</title>
        <authorList>
            <consortium name="The International Brachypodium Initiative"/>
            <person name="Lucas S."/>
            <person name="Harmon-Smith M."/>
            <person name="Lail K."/>
            <person name="Tice H."/>
            <person name="Grimwood J."/>
            <person name="Bruce D."/>
            <person name="Barry K."/>
            <person name="Shu S."/>
            <person name="Lindquist E."/>
            <person name="Wang M."/>
            <person name="Pitluck S."/>
            <person name="Vogel J.P."/>
            <person name="Garvin D.F."/>
            <person name="Mockler T.C."/>
            <person name="Schmutz J."/>
            <person name="Rokhsar D."/>
            <person name="Bevan M.W."/>
        </authorList>
    </citation>
    <scope>NUCLEOTIDE SEQUENCE</scope>
    <source>
        <strain evidence="3">Bd21</strain>
    </source>
</reference>
<dbReference type="GO" id="GO:0070475">
    <property type="term" value="P:rRNA base methylation"/>
    <property type="evidence" value="ECO:0000318"/>
    <property type="project" value="GO_Central"/>
</dbReference>
<organism evidence="3">
    <name type="scientific">Brachypodium distachyon</name>
    <name type="common">Purple false brome</name>
    <name type="synonym">Trachynia distachya</name>
    <dbReference type="NCBI Taxonomy" id="15368"/>
    <lineage>
        <taxon>Eukaryota</taxon>
        <taxon>Viridiplantae</taxon>
        <taxon>Streptophyta</taxon>
        <taxon>Embryophyta</taxon>
        <taxon>Tracheophyta</taxon>
        <taxon>Spermatophyta</taxon>
        <taxon>Magnoliopsida</taxon>
        <taxon>Liliopsida</taxon>
        <taxon>Poales</taxon>
        <taxon>Poaceae</taxon>
        <taxon>BOP clade</taxon>
        <taxon>Pooideae</taxon>
        <taxon>Stipodae</taxon>
        <taxon>Brachypodieae</taxon>
        <taxon>Brachypodium</taxon>
    </lineage>
</organism>
<evidence type="ECO:0000313" key="3">
    <source>
        <dbReference type="EMBL" id="KQJ90674.1"/>
    </source>
</evidence>
<dbReference type="OMA" id="MHMINSH"/>
<feature type="domain" description="25S rRNA (uridine-N(3))-methyltransferase BMT5-like" evidence="2">
    <location>
        <begin position="135"/>
        <end position="300"/>
    </location>
</feature>
<dbReference type="EnsemblPlants" id="KQJ90674">
    <property type="protein sequence ID" value="KQJ90674"/>
    <property type="gene ID" value="BRADI_4g33200v3"/>
</dbReference>
<evidence type="ECO:0000313" key="5">
    <source>
        <dbReference type="Proteomes" id="UP000008810"/>
    </source>
</evidence>
<dbReference type="Proteomes" id="UP000008810">
    <property type="component" value="Chromosome 4"/>
</dbReference>
<keyword evidence="5" id="KW-1185">Reference proteome</keyword>
<dbReference type="FunCoup" id="I1IR35">
    <property type="interactions" value="2"/>
</dbReference>
<dbReference type="RefSeq" id="XP_010239399.1">
    <property type="nucleotide sequence ID" value="XM_010241097.3"/>
</dbReference>
<evidence type="ECO:0000313" key="4">
    <source>
        <dbReference type="EnsemblPlants" id="KQJ90674"/>
    </source>
</evidence>
<dbReference type="eggNOG" id="KOG4174">
    <property type="taxonomic scope" value="Eukaryota"/>
</dbReference>
<dbReference type="OrthoDB" id="273345at2759"/>
<dbReference type="EMBL" id="CM000883">
    <property type="protein sequence ID" value="KQJ90674.1"/>
    <property type="molecule type" value="Genomic_DNA"/>
</dbReference>
<dbReference type="HOGENOM" id="CLU_026753_1_0_1"/>
<dbReference type="Gramene" id="KQJ90674">
    <property type="protein sequence ID" value="KQJ90674"/>
    <property type="gene ID" value="BRADI_4g33200v3"/>
</dbReference>
<dbReference type="GO" id="GO:0070042">
    <property type="term" value="F:rRNA (uridine-N3-)-methyltransferase activity"/>
    <property type="evidence" value="ECO:0000318"/>
    <property type="project" value="GO_Central"/>
</dbReference>
<dbReference type="PANTHER" id="PTHR11538:SF82">
    <property type="entry name" value="25S RRNA (URIDINE-N(3))-METHYLTRANSFERASE BMT5-LIKE DOMAIN-CONTAINING PROTEIN"/>
    <property type="match status" value="1"/>
</dbReference>
<dbReference type="AlphaFoldDB" id="I1IR35"/>
<proteinExistence type="predicted"/>
<dbReference type="PANTHER" id="PTHR11538">
    <property type="entry name" value="PHENYLALANYL-TRNA SYNTHETASE"/>
    <property type="match status" value="1"/>
</dbReference>
<reference evidence="4" key="3">
    <citation type="submission" date="2018-08" db="UniProtKB">
        <authorList>
            <consortium name="EnsemblPlants"/>
        </authorList>
    </citation>
    <scope>IDENTIFICATION</scope>
    <source>
        <strain evidence="4">cv. Bd21</strain>
    </source>
</reference>
<gene>
    <name evidence="4" type="primary">LOC100822578</name>
    <name evidence="3" type="ORF">BRADI_4g33200v3</name>
</gene>
<protein>
    <recommendedName>
        <fullName evidence="2">25S rRNA (uridine-N(3))-methyltransferase BMT5-like domain-containing protein</fullName>
    </recommendedName>
</protein>